<dbReference type="PANTHER" id="PTHR23508">
    <property type="entry name" value="CARBOXYLIC ACID TRANSPORTER PROTEIN HOMOLOG"/>
    <property type="match status" value="1"/>
</dbReference>
<dbReference type="SUPFAM" id="SSF103473">
    <property type="entry name" value="MFS general substrate transporter"/>
    <property type="match status" value="1"/>
</dbReference>
<dbReference type="Proteomes" id="UP001629432">
    <property type="component" value="Unassembled WGS sequence"/>
</dbReference>
<feature type="transmembrane region" description="Helical" evidence="5">
    <location>
        <begin position="397"/>
        <end position="418"/>
    </location>
</feature>
<feature type="transmembrane region" description="Helical" evidence="5">
    <location>
        <begin position="163"/>
        <end position="183"/>
    </location>
</feature>
<dbReference type="InterPro" id="IPR020846">
    <property type="entry name" value="MFS_dom"/>
</dbReference>
<organism evidence="7 8">
    <name type="scientific">Paraburkholderia metrosideri</name>
    <dbReference type="NCBI Taxonomy" id="580937"/>
    <lineage>
        <taxon>Bacteria</taxon>
        <taxon>Pseudomonadati</taxon>
        <taxon>Pseudomonadota</taxon>
        <taxon>Betaproteobacteria</taxon>
        <taxon>Burkholderiales</taxon>
        <taxon>Burkholderiaceae</taxon>
        <taxon>Paraburkholderia</taxon>
    </lineage>
</organism>
<dbReference type="PANTHER" id="PTHR23508:SF10">
    <property type="entry name" value="CARBOXYLIC ACID TRANSPORTER PROTEIN HOMOLOG"/>
    <property type="match status" value="1"/>
</dbReference>
<comment type="caution">
    <text evidence="7">The sequence shown here is derived from an EMBL/GenBank/DDBJ whole genome shotgun (WGS) entry which is preliminary data.</text>
</comment>
<evidence type="ECO:0000313" key="7">
    <source>
        <dbReference type="EMBL" id="MFM0641111.1"/>
    </source>
</evidence>
<feature type="transmembrane region" description="Helical" evidence="5">
    <location>
        <begin position="339"/>
        <end position="358"/>
    </location>
</feature>
<feature type="transmembrane region" description="Helical" evidence="5">
    <location>
        <begin position="195"/>
        <end position="218"/>
    </location>
</feature>
<dbReference type="Pfam" id="PF07690">
    <property type="entry name" value="MFS_1"/>
    <property type="match status" value="1"/>
</dbReference>
<evidence type="ECO:0000256" key="3">
    <source>
        <dbReference type="ARBA" id="ARBA00022989"/>
    </source>
</evidence>
<dbReference type="InterPro" id="IPR036259">
    <property type="entry name" value="MFS_trans_sf"/>
</dbReference>
<name>A0ABW9E234_9BURK</name>
<dbReference type="Gene3D" id="1.20.1250.20">
    <property type="entry name" value="MFS general substrate transporter like domains"/>
    <property type="match status" value="1"/>
</dbReference>
<dbReference type="PROSITE" id="PS00216">
    <property type="entry name" value="SUGAR_TRANSPORT_1"/>
    <property type="match status" value="1"/>
</dbReference>
<keyword evidence="4 5" id="KW-0472">Membrane</keyword>
<dbReference type="CDD" id="cd17365">
    <property type="entry name" value="MFS_PcaK_like"/>
    <property type="match status" value="1"/>
</dbReference>
<dbReference type="RefSeq" id="WP_408237620.1">
    <property type="nucleotide sequence ID" value="NZ_JAQQCF010000036.1"/>
</dbReference>
<feature type="transmembrane region" description="Helical" evidence="5">
    <location>
        <begin position="307"/>
        <end position="327"/>
    </location>
</feature>
<feature type="transmembrane region" description="Helical" evidence="5">
    <location>
        <begin position="65"/>
        <end position="85"/>
    </location>
</feature>
<comment type="subcellular location">
    <subcellularLocation>
        <location evidence="1">Membrane</location>
        <topology evidence="1">Multi-pass membrane protein</topology>
    </subcellularLocation>
</comment>
<evidence type="ECO:0000256" key="5">
    <source>
        <dbReference type="SAM" id="Phobius"/>
    </source>
</evidence>
<dbReference type="InterPro" id="IPR005829">
    <property type="entry name" value="Sugar_transporter_CS"/>
</dbReference>
<feature type="transmembrane region" description="Helical" evidence="5">
    <location>
        <begin position="224"/>
        <end position="246"/>
    </location>
</feature>
<evidence type="ECO:0000259" key="6">
    <source>
        <dbReference type="PROSITE" id="PS50850"/>
    </source>
</evidence>
<sequence>MPSLFAGKRRFLISAVRKFLFLSAGGQSIIRIRICAAVGRHIPDKHKRILGDAVASISEIAYERYNVRTVSTIALCALVTLLDGFDAQAVGALAPSLAQHFAVPVSALGPMFGAAMFGLGIGAVAMGPIADRWGRRKSLILSTLVFAVCALLTTRAASLDQLVICRFATGLGLGGALPNTLALAAEYSPRRSAGFAVAVVSACVPGGGLLGGLAAGAILPRWGWQSFFFLGGTIPLLIAIALVFFLPESLKFLVARNADARLIRKIFRRMYLRDATDEEFEQLKPVRVVSGGPISALFTEGRAPTTALLWLTYFMNLLIMYFIVSWLPSLLSSIGLPSWTGARSIVLFSLGAIAGSLMQRRMSRYCGASPVMMAEFAVFSVASLWLANGHLDYDSTIAVAFLMGFCIVGAQIGLNMVVTEFYPITARATGLGWGLGIGRIGSIVGPLLGGFMLREQWSVADIFLAGIAPAVIAGCAMAAYGVRARAHIAIEVKR</sequence>
<feature type="transmembrane region" description="Helical" evidence="5">
    <location>
        <begin position="105"/>
        <end position="127"/>
    </location>
</feature>
<dbReference type="EMBL" id="JAQQCF010000036">
    <property type="protein sequence ID" value="MFM0641111.1"/>
    <property type="molecule type" value="Genomic_DNA"/>
</dbReference>
<reference evidence="7 8" key="1">
    <citation type="journal article" date="2024" name="Chem. Sci.">
        <title>Discovery of megapolipeptins by genome mining of a Burkholderiales bacteria collection.</title>
        <authorList>
            <person name="Paulo B.S."/>
            <person name="Recchia M.J.J."/>
            <person name="Lee S."/>
            <person name="Fergusson C.H."/>
            <person name="Romanowski S.B."/>
            <person name="Hernandez A."/>
            <person name="Krull N."/>
            <person name="Liu D.Y."/>
            <person name="Cavanagh H."/>
            <person name="Bos A."/>
            <person name="Gray C.A."/>
            <person name="Murphy B.T."/>
            <person name="Linington R.G."/>
            <person name="Eustaquio A.S."/>
        </authorList>
    </citation>
    <scope>NUCLEOTIDE SEQUENCE [LARGE SCALE GENOMIC DNA]</scope>
    <source>
        <strain evidence="7 8">RL17-338-BIC-A</strain>
    </source>
</reference>
<dbReference type="PROSITE" id="PS50850">
    <property type="entry name" value="MFS"/>
    <property type="match status" value="1"/>
</dbReference>
<feature type="transmembrane region" description="Helical" evidence="5">
    <location>
        <begin position="459"/>
        <end position="480"/>
    </location>
</feature>
<feature type="domain" description="Major facilitator superfamily (MFS) profile" evidence="6">
    <location>
        <begin position="72"/>
        <end position="485"/>
    </location>
</feature>
<keyword evidence="2 5" id="KW-0812">Transmembrane</keyword>
<evidence type="ECO:0000313" key="8">
    <source>
        <dbReference type="Proteomes" id="UP001629432"/>
    </source>
</evidence>
<feature type="transmembrane region" description="Helical" evidence="5">
    <location>
        <begin position="365"/>
        <end position="385"/>
    </location>
</feature>
<evidence type="ECO:0000256" key="1">
    <source>
        <dbReference type="ARBA" id="ARBA00004141"/>
    </source>
</evidence>
<evidence type="ECO:0000256" key="2">
    <source>
        <dbReference type="ARBA" id="ARBA00022692"/>
    </source>
</evidence>
<gene>
    <name evidence="7" type="ORF">PQQ63_30885</name>
</gene>
<accession>A0ABW9E234</accession>
<proteinExistence type="predicted"/>
<feature type="transmembrane region" description="Helical" evidence="5">
    <location>
        <begin position="430"/>
        <end position="453"/>
    </location>
</feature>
<protein>
    <submittedName>
        <fullName evidence="7">Aromatic acid/H+ symport family MFS transporter</fullName>
    </submittedName>
</protein>
<keyword evidence="3 5" id="KW-1133">Transmembrane helix</keyword>
<dbReference type="InterPro" id="IPR011701">
    <property type="entry name" value="MFS"/>
</dbReference>
<feature type="transmembrane region" description="Helical" evidence="5">
    <location>
        <begin position="139"/>
        <end position="157"/>
    </location>
</feature>
<keyword evidence="8" id="KW-1185">Reference proteome</keyword>
<evidence type="ECO:0000256" key="4">
    <source>
        <dbReference type="ARBA" id="ARBA00023136"/>
    </source>
</evidence>